<accession>A0A812ZN93</accession>
<reference evidence="1" key="1">
    <citation type="submission" date="2021-02" db="EMBL/GenBank/DDBJ databases">
        <authorList>
            <person name="Dougan E. K."/>
            <person name="Rhodes N."/>
            <person name="Thang M."/>
            <person name="Chan C."/>
        </authorList>
    </citation>
    <scope>NUCLEOTIDE SEQUENCE</scope>
</reference>
<dbReference type="AlphaFoldDB" id="A0A812ZN93"/>
<evidence type="ECO:0000313" key="1">
    <source>
        <dbReference type="EMBL" id="CAE7836011.1"/>
    </source>
</evidence>
<dbReference type="OrthoDB" id="415370at2759"/>
<protein>
    <submittedName>
        <fullName evidence="1">Uncharacterized protein</fullName>
    </submittedName>
</protein>
<name>A0A812ZN93_9DINO</name>
<organism evidence="1 2">
    <name type="scientific">Symbiodinium necroappetens</name>
    <dbReference type="NCBI Taxonomy" id="1628268"/>
    <lineage>
        <taxon>Eukaryota</taxon>
        <taxon>Sar</taxon>
        <taxon>Alveolata</taxon>
        <taxon>Dinophyceae</taxon>
        <taxon>Suessiales</taxon>
        <taxon>Symbiodiniaceae</taxon>
        <taxon>Symbiodinium</taxon>
    </lineage>
</organism>
<comment type="caution">
    <text evidence="1">The sequence shown here is derived from an EMBL/GenBank/DDBJ whole genome shotgun (WGS) entry which is preliminary data.</text>
</comment>
<dbReference type="EMBL" id="CAJNJA010049181">
    <property type="protein sequence ID" value="CAE7836011.1"/>
    <property type="molecule type" value="Genomic_DNA"/>
</dbReference>
<proteinExistence type="predicted"/>
<gene>
    <name evidence="1" type="ORF">SNEC2469_LOCUS25136</name>
</gene>
<dbReference type="Proteomes" id="UP000601435">
    <property type="component" value="Unassembled WGS sequence"/>
</dbReference>
<sequence>MRIFVCNDFEFTPWLHEHQGITGGTTLHMQHEDFLKVIAPMFPERTEPPHIMAVLKRANLLVNAGKIMIFRPATQEEISVQCLVKSSTVEFLNPNAGKRYQAYRDNEKTKPSTFEADLQWEADDVDAILEEPRPFRRALSSVLTGVIDLDSPPTKKAATEPAVLEMKSDVSVDIEPESAGTVRPVEPSDGAVHGIPPMALSMQLMCPKAPPMDVASQCGSVHDPMADLSQEFDGFSQELANIIHKEEADNSSK</sequence>
<keyword evidence="2" id="KW-1185">Reference proteome</keyword>
<evidence type="ECO:0000313" key="2">
    <source>
        <dbReference type="Proteomes" id="UP000601435"/>
    </source>
</evidence>